<evidence type="ECO:0000256" key="2">
    <source>
        <dbReference type="ARBA" id="ARBA00022525"/>
    </source>
</evidence>
<dbReference type="Gene3D" id="2.40.10.10">
    <property type="entry name" value="Trypsin-like serine proteases"/>
    <property type="match status" value="1"/>
</dbReference>
<dbReference type="GO" id="GO:0005576">
    <property type="term" value="C:extracellular region"/>
    <property type="evidence" value="ECO:0007669"/>
    <property type="project" value="UniProtKB-SubCell"/>
</dbReference>
<keyword evidence="13" id="KW-1185">Reference proteome</keyword>
<dbReference type="InterPro" id="IPR001314">
    <property type="entry name" value="Peptidase_S1A"/>
</dbReference>
<dbReference type="FunFam" id="2.40.10.10:FF:000146">
    <property type="entry name" value="Serine protease 53"/>
    <property type="match status" value="1"/>
</dbReference>
<evidence type="ECO:0000256" key="8">
    <source>
        <dbReference type="ARBA" id="ARBA00023157"/>
    </source>
</evidence>
<dbReference type="PRINTS" id="PR00722">
    <property type="entry name" value="CHYMOTRYPSIN"/>
</dbReference>
<dbReference type="AlphaFoldDB" id="A0AAQ4EUR4"/>
<dbReference type="PROSITE" id="PS50240">
    <property type="entry name" value="TRYPSIN_DOM"/>
    <property type="match status" value="1"/>
</dbReference>
<keyword evidence="4 10" id="KW-0732">Signal</keyword>
<evidence type="ECO:0000256" key="9">
    <source>
        <dbReference type="ARBA" id="ARBA00024195"/>
    </source>
</evidence>
<keyword evidence="7" id="KW-0865">Zymogen</keyword>
<gene>
    <name evidence="12" type="ORF">V5799_020248</name>
</gene>
<evidence type="ECO:0000256" key="1">
    <source>
        <dbReference type="ARBA" id="ARBA00004613"/>
    </source>
</evidence>
<keyword evidence="8" id="KW-1015">Disulfide bond</keyword>
<accession>A0AAQ4EUR4</accession>
<dbReference type="Proteomes" id="UP001321473">
    <property type="component" value="Unassembled WGS sequence"/>
</dbReference>
<dbReference type="CDD" id="cd00190">
    <property type="entry name" value="Tryp_SPc"/>
    <property type="match status" value="1"/>
</dbReference>
<dbReference type="Pfam" id="PF00089">
    <property type="entry name" value="Trypsin"/>
    <property type="match status" value="1"/>
</dbReference>
<comment type="caution">
    <text evidence="12">The sequence shown here is derived from an EMBL/GenBank/DDBJ whole genome shotgun (WGS) entry which is preliminary data.</text>
</comment>
<dbReference type="GO" id="GO:0004252">
    <property type="term" value="F:serine-type endopeptidase activity"/>
    <property type="evidence" value="ECO:0007669"/>
    <property type="project" value="InterPro"/>
</dbReference>
<sequence>MEAGLNLILAVASTVAWTSNDPLCGTASVKRSDYYIFDASEEVAPVRWPWNAAIHTSSSFRPEQYCGGALFTDQHVLTAAHCVDEVSTDAMRVHLGSWRRSLLDDGEIAVPVKEICVHRNYSGTGNDIAIIKMAYPVNFTRTIRPICLPERKVQFPTDSEAFATGWTIIKRKETERSKRVLRELKMKLMNENRCARFFDVSLPEEVLCAGHDYGSLCEGDSGAPLMQNVAGQWFLQGVLSGGPFNCGDTAFPMVFTRVASFVQSFINPYLRSKTYNRKAQVCTLT</sequence>
<feature type="chain" id="PRO_5042825133" description="Peptidase S1 domain-containing protein" evidence="10">
    <location>
        <begin position="19"/>
        <end position="285"/>
    </location>
</feature>
<evidence type="ECO:0000256" key="7">
    <source>
        <dbReference type="ARBA" id="ARBA00023145"/>
    </source>
</evidence>
<dbReference type="InterPro" id="IPR018114">
    <property type="entry name" value="TRYPSIN_HIS"/>
</dbReference>
<dbReference type="PROSITE" id="PS00134">
    <property type="entry name" value="TRYPSIN_HIS"/>
    <property type="match status" value="1"/>
</dbReference>
<dbReference type="InterPro" id="IPR051487">
    <property type="entry name" value="Ser/Thr_Proteases_Immune/Dev"/>
</dbReference>
<evidence type="ECO:0000259" key="11">
    <source>
        <dbReference type="PROSITE" id="PS50240"/>
    </source>
</evidence>
<keyword evidence="3" id="KW-0645">Protease</keyword>
<evidence type="ECO:0000256" key="10">
    <source>
        <dbReference type="SAM" id="SignalP"/>
    </source>
</evidence>
<evidence type="ECO:0000256" key="5">
    <source>
        <dbReference type="ARBA" id="ARBA00022801"/>
    </source>
</evidence>
<keyword evidence="2" id="KW-0964">Secreted</keyword>
<organism evidence="12 13">
    <name type="scientific">Amblyomma americanum</name>
    <name type="common">Lone star tick</name>
    <dbReference type="NCBI Taxonomy" id="6943"/>
    <lineage>
        <taxon>Eukaryota</taxon>
        <taxon>Metazoa</taxon>
        <taxon>Ecdysozoa</taxon>
        <taxon>Arthropoda</taxon>
        <taxon>Chelicerata</taxon>
        <taxon>Arachnida</taxon>
        <taxon>Acari</taxon>
        <taxon>Parasitiformes</taxon>
        <taxon>Ixodida</taxon>
        <taxon>Ixodoidea</taxon>
        <taxon>Ixodidae</taxon>
        <taxon>Amblyomminae</taxon>
        <taxon>Amblyomma</taxon>
    </lineage>
</organism>
<evidence type="ECO:0000256" key="4">
    <source>
        <dbReference type="ARBA" id="ARBA00022729"/>
    </source>
</evidence>
<evidence type="ECO:0000256" key="6">
    <source>
        <dbReference type="ARBA" id="ARBA00022825"/>
    </source>
</evidence>
<keyword evidence="5" id="KW-0378">Hydrolase</keyword>
<feature type="domain" description="Peptidase S1" evidence="11">
    <location>
        <begin position="36"/>
        <end position="271"/>
    </location>
</feature>
<evidence type="ECO:0000313" key="13">
    <source>
        <dbReference type="Proteomes" id="UP001321473"/>
    </source>
</evidence>
<name>A0AAQ4EUR4_AMBAM</name>
<dbReference type="PANTHER" id="PTHR24256">
    <property type="entry name" value="TRYPTASE-RELATED"/>
    <property type="match status" value="1"/>
</dbReference>
<protein>
    <recommendedName>
        <fullName evidence="11">Peptidase S1 domain-containing protein</fullName>
    </recommendedName>
</protein>
<dbReference type="GO" id="GO:0006508">
    <property type="term" value="P:proteolysis"/>
    <property type="evidence" value="ECO:0007669"/>
    <property type="project" value="UniProtKB-KW"/>
</dbReference>
<dbReference type="InterPro" id="IPR001254">
    <property type="entry name" value="Trypsin_dom"/>
</dbReference>
<dbReference type="EMBL" id="JARKHS020010786">
    <property type="protein sequence ID" value="KAK8778412.1"/>
    <property type="molecule type" value="Genomic_DNA"/>
</dbReference>
<proteinExistence type="inferred from homology"/>
<dbReference type="SMART" id="SM00020">
    <property type="entry name" value="Tryp_SPc"/>
    <property type="match status" value="1"/>
</dbReference>
<keyword evidence="6" id="KW-0720">Serine protease</keyword>
<dbReference type="InterPro" id="IPR043504">
    <property type="entry name" value="Peptidase_S1_PA_chymotrypsin"/>
</dbReference>
<comment type="subcellular location">
    <subcellularLocation>
        <location evidence="1">Secreted</location>
    </subcellularLocation>
</comment>
<feature type="signal peptide" evidence="10">
    <location>
        <begin position="1"/>
        <end position="18"/>
    </location>
</feature>
<evidence type="ECO:0000313" key="12">
    <source>
        <dbReference type="EMBL" id="KAK8778412.1"/>
    </source>
</evidence>
<evidence type="ECO:0000256" key="3">
    <source>
        <dbReference type="ARBA" id="ARBA00022670"/>
    </source>
</evidence>
<reference evidence="12 13" key="1">
    <citation type="journal article" date="2023" name="Arcadia Sci">
        <title>De novo assembly of a long-read Amblyomma americanum tick genome.</title>
        <authorList>
            <person name="Chou S."/>
            <person name="Poskanzer K.E."/>
            <person name="Rollins M."/>
            <person name="Thuy-Boun P.S."/>
        </authorList>
    </citation>
    <scope>NUCLEOTIDE SEQUENCE [LARGE SCALE GENOMIC DNA]</scope>
    <source>
        <strain evidence="12">F_SG_1</strain>
        <tissue evidence="12">Salivary glands</tissue>
    </source>
</reference>
<dbReference type="InterPro" id="IPR009003">
    <property type="entry name" value="Peptidase_S1_PA"/>
</dbReference>
<comment type="similarity">
    <text evidence="9">Belongs to the peptidase S1 family. CLIP subfamily.</text>
</comment>
<dbReference type="SUPFAM" id="SSF50494">
    <property type="entry name" value="Trypsin-like serine proteases"/>
    <property type="match status" value="1"/>
</dbReference>